<name>A0A9N7YVS0_PLEPL</name>
<organism evidence="2 3">
    <name type="scientific">Pleuronectes platessa</name>
    <name type="common">European plaice</name>
    <dbReference type="NCBI Taxonomy" id="8262"/>
    <lineage>
        <taxon>Eukaryota</taxon>
        <taxon>Metazoa</taxon>
        <taxon>Chordata</taxon>
        <taxon>Craniata</taxon>
        <taxon>Vertebrata</taxon>
        <taxon>Euteleostomi</taxon>
        <taxon>Actinopterygii</taxon>
        <taxon>Neopterygii</taxon>
        <taxon>Teleostei</taxon>
        <taxon>Neoteleostei</taxon>
        <taxon>Acanthomorphata</taxon>
        <taxon>Carangaria</taxon>
        <taxon>Pleuronectiformes</taxon>
        <taxon>Pleuronectoidei</taxon>
        <taxon>Pleuronectidae</taxon>
        <taxon>Pleuronectes</taxon>
    </lineage>
</organism>
<evidence type="ECO:0000313" key="3">
    <source>
        <dbReference type="Proteomes" id="UP001153269"/>
    </source>
</evidence>
<proteinExistence type="predicted"/>
<evidence type="ECO:0000313" key="2">
    <source>
        <dbReference type="EMBL" id="CAB1439538.1"/>
    </source>
</evidence>
<dbReference type="Proteomes" id="UP001153269">
    <property type="component" value="Unassembled WGS sequence"/>
</dbReference>
<feature type="region of interest" description="Disordered" evidence="1">
    <location>
        <begin position="1"/>
        <end position="20"/>
    </location>
</feature>
<gene>
    <name evidence="2" type="ORF">PLEPLA_LOCUS27321</name>
</gene>
<keyword evidence="3" id="KW-1185">Reference proteome</keyword>
<sequence length="101" mass="11009">MSEDNSGSSYLGASTGNLDLPHKFFDSRLNSRKLLLLCKVLKFLSFQPSTVLKAATGSWSRLDCRLQRPRPRGPGGQGPPAESCCGNNKQPRCSSEPISRV</sequence>
<feature type="region of interest" description="Disordered" evidence="1">
    <location>
        <begin position="65"/>
        <end position="101"/>
    </location>
</feature>
<dbReference type="AlphaFoldDB" id="A0A9N7YVS0"/>
<accession>A0A9N7YVS0</accession>
<comment type="caution">
    <text evidence="2">The sequence shown here is derived from an EMBL/GenBank/DDBJ whole genome shotgun (WGS) entry which is preliminary data.</text>
</comment>
<reference evidence="2" key="1">
    <citation type="submission" date="2020-03" db="EMBL/GenBank/DDBJ databases">
        <authorList>
            <person name="Weist P."/>
        </authorList>
    </citation>
    <scope>NUCLEOTIDE SEQUENCE</scope>
</reference>
<evidence type="ECO:0000256" key="1">
    <source>
        <dbReference type="SAM" id="MobiDB-lite"/>
    </source>
</evidence>
<feature type="compositionally biased region" description="Polar residues" evidence="1">
    <location>
        <begin position="1"/>
        <end position="17"/>
    </location>
</feature>
<dbReference type="EMBL" id="CADEAL010002296">
    <property type="protein sequence ID" value="CAB1439538.1"/>
    <property type="molecule type" value="Genomic_DNA"/>
</dbReference>
<feature type="compositionally biased region" description="Polar residues" evidence="1">
    <location>
        <begin position="85"/>
        <end position="101"/>
    </location>
</feature>
<protein>
    <submittedName>
        <fullName evidence="2">Uncharacterized protein</fullName>
    </submittedName>
</protein>